<dbReference type="OrthoDB" id="2678316at2759"/>
<sequence>VTAYVDLALEHLSDVTATLDAISRSHAYTTGASALGRLLLYLPGFRRRGVERESFDQARYNGGYVPLDSQFAHFQAYGTDSEDDEDGSWLASLVSWLVEIL</sequence>
<name>A0A0C9TPE4_PAXIN</name>
<dbReference type="HOGENOM" id="CLU_141796_0_0_1"/>
<evidence type="ECO:0000313" key="2">
    <source>
        <dbReference type="Proteomes" id="UP000053647"/>
    </source>
</evidence>
<keyword evidence="2" id="KW-1185">Reference proteome</keyword>
<reference evidence="2" key="2">
    <citation type="submission" date="2015-01" db="EMBL/GenBank/DDBJ databases">
        <title>Evolutionary Origins and Diversification of the Mycorrhizal Mutualists.</title>
        <authorList>
            <consortium name="DOE Joint Genome Institute"/>
            <consortium name="Mycorrhizal Genomics Consortium"/>
            <person name="Kohler A."/>
            <person name="Kuo A."/>
            <person name="Nagy L.G."/>
            <person name="Floudas D."/>
            <person name="Copeland A."/>
            <person name="Barry K.W."/>
            <person name="Cichocki N."/>
            <person name="Veneault-Fourrey C."/>
            <person name="LaButti K."/>
            <person name="Lindquist E.A."/>
            <person name="Lipzen A."/>
            <person name="Lundell T."/>
            <person name="Morin E."/>
            <person name="Murat C."/>
            <person name="Riley R."/>
            <person name="Ohm R."/>
            <person name="Sun H."/>
            <person name="Tunlid A."/>
            <person name="Henrissat B."/>
            <person name="Grigoriev I.V."/>
            <person name="Hibbett D.S."/>
            <person name="Martin F."/>
        </authorList>
    </citation>
    <scope>NUCLEOTIDE SEQUENCE [LARGE SCALE GENOMIC DNA]</scope>
    <source>
        <strain evidence="2">ATCC 200175</strain>
    </source>
</reference>
<dbReference type="AlphaFoldDB" id="A0A0C9TPE4"/>
<proteinExistence type="predicted"/>
<dbReference type="Proteomes" id="UP000053647">
    <property type="component" value="Unassembled WGS sequence"/>
</dbReference>
<gene>
    <name evidence="1" type="ORF">PAXINDRAFT_102211</name>
</gene>
<organism evidence="1 2">
    <name type="scientific">Paxillus involutus ATCC 200175</name>
    <dbReference type="NCBI Taxonomy" id="664439"/>
    <lineage>
        <taxon>Eukaryota</taxon>
        <taxon>Fungi</taxon>
        <taxon>Dikarya</taxon>
        <taxon>Basidiomycota</taxon>
        <taxon>Agaricomycotina</taxon>
        <taxon>Agaricomycetes</taxon>
        <taxon>Agaricomycetidae</taxon>
        <taxon>Boletales</taxon>
        <taxon>Paxilineae</taxon>
        <taxon>Paxillaceae</taxon>
        <taxon>Paxillus</taxon>
    </lineage>
</organism>
<accession>A0A0C9TPE4</accession>
<evidence type="ECO:0000313" key="1">
    <source>
        <dbReference type="EMBL" id="KIJ09627.1"/>
    </source>
</evidence>
<reference evidence="1 2" key="1">
    <citation type="submission" date="2014-06" db="EMBL/GenBank/DDBJ databases">
        <authorList>
            <consortium name="DOE Joint Genome Institute"/>
            <person name="Kuo A."/>
            <person name="Kohler A."/>
            <person name="Nagy L.G."/>
            <person name="Floudas D."/>
            <person name="Copeland A."/>
            <person name="Barry K.W."/>
            <person name="Cichocki N."/>
            <person name="Veneault-Fourrey C."/>
            <person name="LaButti K."/>
            <person name="Lindquist E.A."/>
            <person name="Lipzen A."/>
            <person name="Lundell T."/>
            <person name="Morin E."/>
            <person name="Murat C."/>
            <person name="Sun H."/>
            <person name="Tunlid A."/>
            <person name="Henrissat B."/>
            <person name="Grigoriev I.V."/>
            <person name="Hibbett D.S."/>
            <person name="Martin F."/>
            <person name="Nordberg H.P."/>
            <person name="Cantor M.N."/>
            <person name="Hua S.X."/>
        </authorList>
    </citation>
    <scope>NUCLEOTIDE SEQUENCE [LARGE SCALE GENOMIC DNA]</scope>
    <source>
        <strain evidence="1 2">ATCC 200175</strain>
    </source>
</reference>
<protein>
    <submittedName>
        <fullName evidence="1">Uncharacterized protein</fullName>
    </submittedName>
</protein>
<dbReference type="EMBL" id="KN819446">
    <property type="protein sequence ID" value="KIJ09627.1"/>
    <property type="molecule type" value="Genomic_DNA"/>
</dbReference>
<feature type="non-terminal residue" evidence="1">
    <location>
        <position position="1"/>
    </location>
</feature>